<evidence type="ECO:0000313" key="10">
    <source>
        <dbReference type="EMBL" id="ETN42306.1"/>
    </source>
</evidence>
<dbReference type="FunFam" id="2.70.150.10:FF:000002">
    <property type="entry name" value="Copper-transporting ATPase 1, putative"/>
    <property type="match status" value="1"/>
</dbReference>
<dbReference type="STRING" id="1220924.W2S0Q7"/>
<dbReference type="Pfam" id="PF00702">
    <property type="entry name" value="Hydrolase"/>
    <property type="match status" value="1"/>
</dbReference>
<feature type="domain" description="HMA" evidence="9">
    <location>
        <begin position="231"/>
        <end position="298"/>
    </location>
</feature>
<sequence>MSPGCCSGSGTAQGPQRVALQSTNRPNVSSESLSSFSDDPNGPCCTVEKENCDTGDEASTCTTHLNEAFAKYQALLESTRCICRDVLSRGLPSCCNEKKKLMRTKKTKKTGGAFQGHASAKESCCSTKAQAPGQCSAKVDLSVKDSCCSTKAQAPGQCSTEADTCCSGSPKAADSTKSTCGSSIPKSSNCRASNPSGDDDCCATGKDKAPAVFSKVVLPKDYDVERVAGAEFVSLSVNGMTCNDCASKLERTLKSLPGISNVRVNFIGSQADLNLDKATLTIDEMIHSVAKATGFQISQIVGSDESLELLASRASIDAINLLNIPGVINVDPVGRAKIRVVYDPIVIGSRDLVYKIGDLSQGLAPVERDGALAANRKKFYDLLIKTILAAVFTIPVVVLAWGETLVSQKTRSIVSFPLGTLVQLLAVPVFYHPALRALFLYRTLELDMLVVVSISAAYIYSVIAFSFHMAGKPLETAEFFETSTLLITLVMLGRLLASYARIRAVAAVSLRSLQAATALLVKDGDHDIDARLLQYGDIFKVLPHTKVPTDGQVLEGVSEMDESMLTGESLPVVKEPGSNVIAGTVNGSGTLLVKLTRLPGKNTVTDIAQLVEQAANSKPRIQNYADKVASWFLPVVSGISAVVFIIWVIVGLKLRDQTAAQSIAVAITYAVAVLAVSCPCALGLAVPMVLVVAGGIAARGGVIIKSADATERARRVTDVVFDKTGTLTEPELDVTAEEYIGSGKRAEILPVMKALVSDNKHPVSLAVAKHLAEYKAQPSTMDESRSVPGAGVEGVLNGKTYRAGNPRWTHHETDPTVLKLLDKGATILLITCDSEPLAVFGLGSRLRPEAVDVISTLKSRGITPHLVSGDQTKAVHTVASAVGISLTSVASLCKPEEKQIYVANLMAASKEVMFVGDGTNDAVAVAQANVGVQLNDSLSSSDVTRGAADVVLLSSLRGIPFVLDVSKAAFHRIVFNFVWSAIYNVVAILLAAGAFVKIRIAPMYAGAGELVSVLPVVFAAMSMLLLKLKA</sequence>
<dbReference type="Gene3D" id="3.40.50.1000">
    <property type="entry name" value="HAD superfamily/HAD-like"/>
    <property type="match status" value="1"/>
</dbReference>
<dbReference type="PANTHER" id="PTHR46594:SF4">
    <property type="entry name" value="P-TYPE CATION-TRANSPORTING ATPASE"/>
    <property type="match status" value="1"/>
</dbReference>
<dbReference type="CDD" id="cd00371">
    <property type="entry name" value="HMA"/>
    <property type="match status" value="1"/>
</dbReference>
<keyword evidence="5 7" id="KW-1133">Transmembrane helix</keyword>
<accession>W2S0Q7</accession>
<dbReference type="GO" id="GO:0005524">
    <property type="term" value="F:ATP binding"/>
    <property type="evidence" value="ECO:0007669"/>
    <property type="project" value="UniProtKB-UniRule"/>
</dbReference>
<dbReference type="eggNOG" id="KOG0207">
    <property type="taxonomic scope" value="Eukaryota"/>
</dbReference>
<dbReference type="PROSITE" id="PS00154">
    <property type="entry name" value="ATPASE_E1_E2"/>
    <property type="match status" value="1"/>
</dbReference>
<dbReference type="InterPro" id="IPR017969">
    <property type="entry name" value="Heavy-metal-associated_CS"/>
</dbReference>
<dbReference type="InterPro" id="IPR001757">
    <property type="entry name" value="P_typ_ATPase"/>
</dbReference>
<dbReference type="InterPro" id="IPR018303">
    <property type="entry name" value="ATPase_P-typ_P_site"/>
</dbReference>
<dbReference type="InterPro" id="IPR008250">
    <property type="entry name" value="ATPase_P-typ_transduc_dom_A_sf"/>
</dbReference>
<feature type="transmembrane region" description="Helical" evidence="7">
    <location>
        <begin position="628"/>
        <end position="651"/>
    </location>
</feature>
<dbReference type="PROSITE" id="PS01047">
    <property type="entry name" value="HMA_1"/>
    <property type="match status" value="1"/>
</dbReference>
<keyword evidence="6 7" id="KW-0472">Membrane</keyword>
<dbReference type="SUPFAM" id="SSF55008">
    <property type="entry name" value="HMA, heavy metal-associated domain"/>
    <property type="match status" value="1"/>
</dbReference>
<dbReference type="Pfam" id="PF00122">
    <property type="entry name" value="E1-E2_ATPase"/>
    <property type="match status" value="1"/>
</dbReference>
<dbReference type="GO" id="GO:0030003">
    <property type="term" value="P:intracellular monoatomic cation homeostasis"/>
    <property type="evidence" value="ECO:0007669"/>
    <property type="project" value="UniProtKB-ARBA"/>
</dbReference>
<evidence type="ECO:0000256" key="7">
    <source>
        <dbReference type="RuleBase" id="RU362081"/>
    </source>
</evidence>
<evidence type="ECO:0000256" key="8">
    <source>
        <dbReference type="SAM" id="MobiDB-lite"/>
    </source>
</evidence>
<dbReference type="InterPro" id="IPR036163">
    <property type="entry name" value="HMA_dom_sf"/>
</dbReference>
<feature type="transmembrane region" description="Helical" evidence="7">
    <location>
        <begin position="1002"/>
        <end position="1026"/>
    </location>
</feature>
<name>W2S0Q7_CYPE1</name>
<dbReference type="Proteomes" id="UP000030752">
    <property type="component" value="Unassembled WGS sequence"/>
</dbReference>
<comment type="subcellular location">
    <subcellularLocation>
        <location evidence="1 7">Membrane</location>
    </subcellularLocation>
</comment>
<feature type="transmembrane region" description="Helical" evidence="7">
    <location>
        <begin position="413"/>
        <end position="434"/>
    </location>
</feature>
<keyword evidence="3 7" id="KW-0479">Metal-binding</keyword>
<evidence type="ECO:0000256" key="3">
    <source>
        <dbReference type="ARBA" id="ARBA00022723"/>
    </source>
</evidence>
<evidence type="ECO:0000256" key="1">
    <source>
        <dbReference type="ARBA" id="ARBA00004370"/>
    </source>
</evidence>
<dbReference type="GeneID" id="19971586"/>
<keyword evidence="4" id="KW-1278">Translocase</keyword>
<protein>
    <submittedName>
        <fullName evidence="10">Copper-translocating P-type ATPase</fullName>
    </submittedName>
</protein>
<evidence type="ECO:0000313" key="11">
    <source>
        <dbReference type="Proteomes" id="UP000030752"/>
    </source>
</evidence>
<dbReference type="EMBL" id="KB822719">
    <property type="protein sequence ID" value="ETN42306.1"/>
    <property type="molecule type" value="Genomic_DNA"/>
</dbReference>
<dbReference type="Gene3D" id="2.70.150.10">
    <property type="entry name" value="Calcium-transporting ATPase, cytoplasmic transduction domain A"/>
    <property type="match status" value="1"/>
</dbReference>
<feature type="region of interest" description="Disordered" evidence="8">
    <location>
        <begin position="1"/>
        <end position="40"/>
    </location>
</feature>
<dbReference type="Gene3D" id="3.40.1110.10">
    <property type="entry name" value="Calcium-transporting ATPase, cytoplasmic domain N"/>
    <property type="match status" value="1"/>
</dbReference>
<proteinExistence type="inferred from homology"/>
<dbReference type="SUPFAM" id="SSF81665">
    <property type="entry name" value="Calcium ATPase, transmembrane domain M"/>
    <property type="match status" value="1"/>
</dbReference>
<dbReference type="InterPro" id="IPR027256">
    <property type="entry name" value="P-typ_ATPase_IB"/>
</dbReference>
<dbReference type="SUPFAM" id="SSF56784">
    <property type="entry name" value="HAD-like"/>
    <property type="match status" value="1"/>
</dbReference>
<evidence type="ECO:0000256" key="4">
    <source>
        <dbReference type="ARBA" id="ARBA00022967"/>
    </source>
</evidence>
<gene>
    <name evidence="10" type="ORF">HMPREF1541_04247</name>
</gene>
<dbReference type="VEuPathDB" id="FungiDB:HMPREF1541_04247"/>
<dbReference type="InterPro" id="IPR044492">
    <property type="entry name" value="P_typ_ATPase_HD_dom"/>
</dbReference>
<evidence type="ECO:0000256" key="5">
    <source>
        <dbReference type="ARBA" id="ARBA00022989"/>
    </source>
</evidence>
<dbReference type="FunCoup" id="W2S0Q7">
    <property type="interactions" value="14"/>
</dbReference>
<dbReference type="NCBIfam" id="TIGR01525">
    <property type="entry name" value="ATPase-IB_hvy"/>
    <property type="match status" value="1"/>
</dbReference>
<keyword evidence="7" id="KW-0547">Nucleotide-binding</keyword>
<keyword evidence="2 7" id="KW-0812">Transmembrane</keyword>
<feature type="transmembrane region" description="Helical" evidence="7">
    <location>
        <begin position="446"/>
        <end position="467"/>
    </location>
</feature>
<dbReference type="PROSITE" id="PS50846">
    <property type="entry name" value="HMA_2"/>
    <property type="match status" value="1"/>
</dbReference>
<evidence type="ECO:0000256" key="6">
    <source>
        <dbReference type="ARBA" id="ARBA00023136"/>
    </source>
</evidence>
<feature type="compositionally biased region" description="Polar residues" evidence="8">
    <location>
        <begin position="153"/>
        <end position="162"/>
    </location>
</feature>
<dbReference type="SFLD" id="SFLDS00003">
    <property type="entry name" value="Haloacid_Dehalogenase"/>
    <property type="match status" value="1"/>
</dbReference>
<dbReference type="InterPro" id="IPR023298">
    <property type="entry name" value="ATPase_P-typ_TM_dom_sf"/>
</dbReference>
<dbReference type="GO" id="GO:0016887">
    <property type="term" value="F:ATP hydrolysis activity"/>
    <property type="evidence" value="ECO:0007669"/>
    <property type="project" value="InterPro"/>
</dbReference>
<feature type="transmembrane region" description="Helical" evidence="7">
    <location>
        <begin position="973"/>
        <end position="996"/>
    </location>
</feature>
<dbReference type="RefSeq" id="XP_008716815.1">
    <property type="nucleotide sequence ID" value="XM_008718593.1"/>
</dbReference>
<feature type="transmembrane region" description="Helical" evidence="7">
    <location>
        <begin position="382"/>
        <end position="401"/>
    </location>
</feature>
<comment type="similarity">
    <text evidence="7">Belongs to the cation transport ATPase (P-type) (TC 3.A.3) family. Type IB subfamily.</text>
</comment>
<dbReference type="Gene3D" id="3.30.70.100">
    <property type="match status" value="1"/>
</dbReference>
<dbReference type="InterPro" id="IPR056236">
    <property type="entry name" value="HMA_PCA1"/>
</dbReference>
<dbReference type="OrthoDB" id="432719at2759"/>
<organism evidence="10 11">
    <name type="scientific">Cyphellophora europaea (strain CBS 101466)</name>
    <name type="common">Phialophora europaea</name>
    <dbReference type="NCBI Taxonomy" id="1220924"/>
    <lineage>
        <taxon>Eukaryota</taxon>
        <taxon>Fungi</taxon>
        <taxon>Dikarya</taxon>
        <taxon>Ascomycota</taxon>
        <taxon>Pezizomycotina</taxon>
        <taxon>Eurotiomycetes</taxon>
        <taxon>Chaetothyriomycetidae</taxon>
        <taxon>Chaetothyriales</taxon>
        <taxon>Cyphellophoraceae</taxon>
        <taxon>Cyphellophora</taxon>
    </lineage>
</organism>
<dbReference type="SFLD" id="SFLDG00002">
    <property type="entry name" value="C1.7:_P-type_atpase_like"/>
    <property type="match status" value="1"/>
</dbReference>
<dbReference type="PANTHER" id="PTHR46594">
    <property type="entry name" value="P-TYPE CATION-TRANSPORTING ATPASE"/>
    <property type="match status" value="1"/>
</dbReference>
<dbReference type="InterPro" id="IPR059000">
    <property type="entry name" value="ATPase_P-type_domA"/>
</dbReference>
<dbReference type="NCBIfam" id="TIGR01494">
    <property type="entry name" value="ATPase_P-type"/>
    <property type="match status" value="1"/>
</dbReference>
<dbReference type="InterPro" id="IPR006121">
    <property type="entry name" value="HMA_dom"/>
</dbReference>
<dbReference type="PRINTS" id="PR00119">
    <property type="entry name" value="CATATPASE"/>
</dbReference>
<evidence type="ECO:0000256" key="2">
    <source>
        <dbReference type="ARBA" id="ARBA00022692"/>
    </source>
</evidence>
<feature type="region of interest" description="Disordered" evidence="8">
    <location>
        <begin position="153"/>
        <end position="174"/>
    </location>
</feature>
<dbReference type="Pfam" id="PF00403">
    <property type="entry name" value="HMA"/>
    <property type="match status" value="1"/>
</dbReference>
<dbReference type="HOGENOM" id="CLU_001771_0_0_1"/>
<dbReference type="AlphaFoldDB" id="W2S0Q7"/>
<dbReference type="GO" id="GO:0016020">
    <property type="term" value="C:membrane"/>
    <property type="evidence" value="ECO:0007669"/>
    <property type="project" value="UniProtKB-SubCell"/>
</dbReference>
<dbReference type="GO" id="GO:0019829">
    <property type="term" value="F:ATPase-coupled monoatomic cation transmembrane transporter activity"/>
    <property type="evidence" value="ECO:0007669"/>
    <property type="project" value="InterPro"/>
</dbReference>
<dbReference type="SUPFAM" id="SSF81653">
    <property type="entry name" value="Calcium ATPase, transduction domain A"/>
    <property type="match status" value="1"/>
</dbReference>
<dbReference type="InterPro" id="IPR036412">
    <property type="entry name" value="HAD-like_sf"/>
</dbReference>
<feature type="transmembrane region" description="Helical" evidence="7">
    <location>
        <begin position="663"/>
        <end position="696"/>
    </location>
</feature>
<keyword evidence="11" id="KW-1185">Reference proteome</keyword>
<reference evidence="10 11" key="1">
    <citation type="submission" date="2013-03" db="EMBL/GenBank/DDBJ databases">
        <title>The Genome Sequence of Phialophora europaea CBS 101466.</title>
        <authorList>
            <consortium name="The Broad Institute Genomics Platform"/>
            <person name="Cuomo C."/>
            <person name="de Hoog S."/>
            <person name="Gorbushina A."/>
            <person name="Walker B."/>
            <person name="Young S.K."/>
            <person name="Zeng Q."/>
            <person name="Gargeya S."/>
            <person name="Fitzgerald M."/>
            <person name="Haas B."/>
            <person name="Abouelleil A."/>
            <person name="Allen A.W."/>
            <person name="Alvarado L."/>
            <person name="Arachchi H.M."/>
            <person name="Berlin A.M."/>
            <person name="Chapman S.B."/>
            <person name="Gainer-Dewar J."/>
            <person name="Goldberg J."/>
            <person name="Griggs A."/>
            <person name="Gujja S."/>
            <person name="Hansen M."/>
            <person name="Howarth C."/>
            <person name="Imamovic A."/>
            <person name="Ireland A."/>
            <person name="Larimer J."/>
            <person name="McCowan C."/>
            <person name="Murphy C."/>
            <person name="Pearson M."/>
            <person name="Poon T.W."/>
            <person name="Priest M."/>
            <person name="Roberts A."/>
            <person name="Saif S."/>
            <person name="Shea T."/>
            <person name="Sisk P."/>
            <person name="Sykes S."/>
            <person name="Wortman J."/>
            <person name="Nusbaum C."/>
            <person name="Birren B."/>
        </authorList>
    </citation>
    <scope>NUCLEOTIDE SEQUENCE [LARGE SCALE GENOMIC DNA]</scope>
    <source>
        <strain evidence="10 11">CBS 101466</strain>
    </source>
</reference>
<dbReference type="InterPro" id="IPR023214">
    <property type="entry name" value="HAD_sf"/>
</dbReference>
<keyword evidence="7" id="KW-0067">ATP-binding</keyword>
<feature type="compositionally biased region" description="Polar residues" evidence="8">
    <location>
        <begin position="8"/>
        <end position="28"/>
    </location>
</feature>
<dbReference type="GO" id="GO:0046872">
    <property type="term" value="F:metal ion binding"/>
    <property type="evidence" value="ECO:0007669"/>
    <property type="project" value="UniProtKB-KW"/>
</dbReference>
<dbReference type="Pfam" id="PF24534">
    <property type="entry name" value="HMA_PCA1"/>
    <property type="match status" value="1"/>
</dbReference>
<dbReference type="SFLD" id="SFLDF00027">
    <property type="entry name" value="p-type_atpase"/>
    <property type="match status" value="1"/>
</dbReference>
<evidence type="ECO:0000259" key="9">
    <source>
        <dbReference type="PROSITE" id="PS50846"/>
    </source>
</evidence>
<dbReference type="InParanoid" id="W2S0Q7"/>
<dbReference type="InterPro" id="IPR023299">
    <property type="entry name" value="ATPase_P-typ_cyto_dom_N"/>
</dbReference>
<dbReference type="NCBIfam" id="TIGR01511">
    <property type="entry name" value="ATPase-IB1_Cu"/>
    <property type="match status" value="1"/>
</dbReference>